<dbReference type="EMBL" id="JALJOQ010000054">
    <property type="protein sequence ID" value="KAK9804026.1"/>
    <property type="molecule type" value="Genomic_DNA"/>
</dbReference>
<evidence type="ECO:0000313" key="2">
    <source>
        <dbReference type="EMBL" id="KAK9804026.1"/>
    </source>
</evidence>
<keyword evidence="3" id="KW-1185">Reference proteome</keyword>
<comment type="caution">
    <text evidence="2">The sequence shown here is derived from an EMBL/GenBank/DDBJ whole genome shotgun (WGS) entry which is preliminary data.</text>
</comment>
<evidence type="ECO:0000256" key="1">
    <source>
        <dbReference type="SAM" id="MobiDB-lite"/>
    </source>
</evidence>
<organism evidence="2 3">
    <name type="scientific">Symbiochloris irregularis</name>
    <dbReference type="NCBI Taxonomy" id="706552"/>
    <lineage>
        <taxon>Eukaryota</taxon>
        <taxon>Viridiplantae</taxon>
        <taxon>Chlorophyta</taxon>
        <taxon>core chlorophytes</taxon>
        <taxon>Trebouxiophyceae</taxon>
        <taxon>Trebouxiales</taxon>
        <taxon>Trebouxiaceae</taxon>
        <taxon>Symbiochloris</taxon>
    </lineage>
</organism>
<evidence type="ECO:0000313" key="3">
    <source>
        <dbReference type="Proteomes" id="UP001465755"/>
    </source>
</evidence>
<feature type="compositionally biased region" description="Polar residues" evidence="1">
    <location>
        <begin position="13"/>
        <end position="23"/>
    </location>
</feature>
<reference evidence="2 3" key="1">
    <citation type="journal article" date="2024" name="Nat. Commun.">
        <title>Phylogenomics reveals the evolutionary origins of lichenization in chlorophyte algae.</title>
        <authorList>
            <person name="Puginier C."/>
            <person name="Libourel C."/>
            <person name="Otte J."/>
            <person name="Skaloud P."/>
            <person name="Haon M."/>
            <person name="Grisel S."/>
            <person name="Petersen M."/>
            <person name="Berrin J.G."/>
            <person name="Delaux P.M."/>
            <person name="Dal Grande F."/>
            <person name="Keller J."/>
        </authorList>
    </citation>
    <scope>NUCLEOTIDE SEQUENCE [LARGE SCALE GENOMIC DNA]</scope>
    <source>
        <strain evidence="2 3">SAG 2036</strain>
    </source>
</reference>
<accession>A0AAW1P4Y2</accession>
<proteinExistence type="predicted"/>
<sequence length="71" mass="7527">MLKSSRSRPPDSQPTQTAQLSLTGLRTRAMDVLAAMAAMCRMRDRGTSCADGFSAAGTRQHSQLQGSDAAI</sequence>
<feature type="region of interest" description="Disordered" evidence="1">
    <location>
        <begin position="1"/>
        <end position="23"/>
    </location>
</feature>
<protein>
    <submittedName>
        <fullName evidence="2">Uncharacterized protein</fullName>
    </submittedName>
</protein>
<gene>
    <name evidence="2" type="ORF">WJX73_003509</name>
</gene>
<dbReference type="AlphaFoldDB" id="A0AAW1P4Y2"/>
<dbReference type="Proteomes" id="UP001465755">
    <property type="component" value="Unassembled WGS sequence"/>
</dbReference>
<name>A0AAW1P4Y2_9CHLO</name>